<proteinExistence type="inferred from homology"/>
<feature type="compositionally biased region" description="Polar residues" evidence="8">
    <location>
        <begin position="808"/>
        <end position="834"/>
    </location>
</feature>
<evidence type="ECO:0000256" key="6">
    <source>
        <dbReference type="ARBA" id="ARBA00023242"/>
    </source>
</evidence>
<dbReference type="Pfam" id="PF05700">
    <property type="entry name" value="BCAS2"/>
    <property type="match status" value="1"/>
</dbReference>
<comment type="subcellular location">
    <subcellularLocation>
        <location evidence="1">Nucleus</location>
    </subcellularLocation>
</comment>
<evidence type="ECO:0000256" key="5">
    <source>
        <dbReference type="ARBA" id="ARBA00023187"/>
    </source>
</evidence>
<evidence type="ECO:0000256" key="8">
    <source>
        <dbReference type="SAM" id="MobiDB-lite"/>
    </source>
</evidence>
<feature type="compositionally biased region" description="Polar residues" evidence="8">
    <location>
        <begin position="324"/>
        <end position="338"/>
    </location>
</feature>
<organism evidence="9 10">
    <name type="scientific">Heterobasidion irregulare (strain TC 32-1)</name>
    <dbReference type="NCBI Taxonomy" id="747525"/>
    <lineage>
        <taxon>Eukaryota</taxon>
        <taxon>Fungi</taxon>
        <taxon>Dikarya</taxon>
        <taxon>Basidiomycota</taxon>
        <taxon>Agaricomycotina</taxon>
        <taxon>Agaricomycetes</taxon>
        <taxon>Russulales</taxon>
        <taxon>Bondarzewiaceae</taxon>
        <taxon>Heterobasidion</taxon>
        <taxon>Heterobasidion annosum species complex</taxon>
    </lineage>
</organism>
<evidence type="ECO:0000256" key="2">
    <source>
        <dbReference type="ARBA" id="ARBA00010788"/>
    </source>
</evidence>
<feature type="compositionally biased region" description="Polar residues" evidence="8">
    <location>
        <begin position="1444"/>
        <end position="1454"/>
    </location>
</feature>
<sequence length="1884" mass="204516">MTSENQQDPVFFDSLPYYDNDLEVHSVLREKVQHELAVETQRLEQGKLHPRIPPPLKLFSVRTKQSITHPLLALELKRVEARQPLSAIDTTRFQLPAPTSTPGSDEDWKAALDNAHIQLEHQRIRHNNLALLQQYGSNAWRIHNFLLEADTKKAEKMLEDLKEQTTEVNRERKNTQTRIGNQLTSLETRWTELISSVLQVEMANVALEGEVAQLNARETELAGIVVLASTSSVLIFEGADYHQQEYAFLNPSSAHNLGPALLRKPRPQRKQVASSDAFMENTNTSTQGTSGPNVLADGNGGTSDSTFYSTTSELLERPPVVADSTASGSAPQGSTSTPVELAAPKGSGYGGSGGAISASAVGSPHPKKFNAVNINKKFLEKNYSGSGSSQPSSTSTPAKSIGVTAKPTPQPPLSHSRLVTTKLTALPQSSTTTGPGWSRPSSASPSIAPSPIPPGNPSSPAPIHAAPQLPHAGKVIQPQSRGASLVAATKETPSSSNKPVWANMKSGSSAVTKSDAVVQEDFPTAAEAAQSRAARSLEKKIPSDIPSVQNQDADTFRGIHLNPNAHHWDEEEEDNDDFLGGVIEFGDGRQYTIQPTDPSISADSIGGTSNKDRDPQALIKKEDRFADDFDRSWPRSRTLSSFGRARGAPTHSPASFASPSSPQESSRVLFNERSNRLEPYSNSHPRHPPNDTTGDSRNGRDVPPHHNVRLLEKTGSERSRRSFSGVDNDQHNELRELRRDAPAFGSSDEPRGRRLSSTGDTHTSGPDVSSEGGRQLPPHLSSVRPPPAPHRQGNRESWHQQSSREDASSVTSHALRSPSVASNNTLAEATPASSTVPLVDVEEVRKAAMHSAAERARLRRQQEEEERERERERARKKAAELEAKMNAAKQEKETVTEEISPERKPSETDKDNAIATDAITVYSPVASMSEKPTLSRPPSVKHMSREQDVPSRAWITRSASLRGTTVSGTVLSSLEPEFWRSRAGPLPPLPPRQLPRSQPSHPNPLLPPPLAFPESELFVLEPEESLEEVDFSELDKLVGIAEPATVSVDTSVHPETPRRPTRPVASDFFDNELLQRESVVPTRNDVASSWRRRVSVSTSGEHASAMVFDVQHGLETVRESGEASSPDTKLSLPSSTTKSSTDFMEAPLPASRNLSSSAEHAPTNTSFPQTLVVPSHPSSQRSPRSAVYREVSMSMLDDTMSRIKGALDGMQVHDVHRESQRNGFADLSSSKPLTLVSQSPPHKAEIIKPPKWVPPALRSRGFAPETSALQESFDVTATEPIMSPKPPWAYTVRFPEASYPIESLSRKQMHLWKSPPSQVRWDILSFDPPVENMTRKDFSLNDILFRKLPILKGRHRYKVVLPKPTLLRSMSGISEPIKPKGTLPAKPSANKFAFGAFGKPREADDVASWRQRPSASDSGEKAQDCLEVEQLETVSRSPPPDNDATATIDISSKADSPVVVSGSIDGSSKPRTQPKMPAGVGVAFYRDSQSDGVHVKSPVQFIVTSELEDEQSPRQTISLLATDDARMSPPTGLVAGMGDKNNQIGSAHQEQRSGSLSREKTESKSSNDSSDQVPITPPSQPALASWTKPPASFSIKDSSARAPDPEHLKLLWAQTSSKAEAPAVNSLKGIADDLPSVPFTLQEVKSEDGETPPPTTSRPPTSSGPSRMSLHDVTRAFQQVPSPPTASLHKASNPPPPSSSMSNSSSARASNYSHPSSAPHANMRPAYMAYPSPMMSHSPVPTMIYPHVMSPSPASPMIVNGPSPQYGQPLWMSVSGPTAQTSGAVMRPVPSPYPAQYMAYPAQGPPPQMYASPVMQNTQLQPRPSNGSQTRDRTPSLMSPVMSHAGISHPHPHSHPHPVISMYPASPVMVLLRQEEGTPGAYML</sequence>
<feature type="region of interest" description="Disordered" evidence="8">
    <location>
        <begin position="1403"/>
        <end position="1476"/>
    </location>
</feature>
<evidence type="ECO:0000256" key="3">
    <source>
        <dbReference type="ARBA" id="ARBA00022664"/>
    </source>
</evidence>
<dbReference type="GO" id="GO:0071011">
    <property type="term" value="C:precatalytic spliceosome"/>
    <property type="evidence" value="ECO:0007669"/>
    <property type="project" value="TreeGrafter"/>
</dbReference>
<keyword evidence="7" id="KW-0175">Coiled coil</keyword>
<feature type="region of interest" description="Disordered" evidence="8">
    <location>
        <begin position="589"/>
        <end position="834"/>
    </location>
</feature>
<keyword evidence="10" id="KW-1185">Reference proteome</keyword>
<dbReference type="HOGENOM" id="CLU_003718_0_0_1"/>
<gene>
    <name evidence="9" type="ORF">HETIRDRAFT_443270</name>
</gene>
<feature type="region of interest" description="Disordered" evidence="8">
    <location>
        <begin position="1818"/>
        <end position="1841"/>
    </location>
</feature>
<dbReference type="STRING" id="747525.W4KR36"/>
<feature type="region of interest" description="Disordered" evidence="8">
    <location>
        <begin position="381"/>
        <end position="513"/>
    </location>
</feature>
<protein>
    <submittedName>
        <fullName evidence="9">Uncharacterized protein</fullName>
    </submittedName>
</protein>
<keyword evidence="4" id="KW-0747">Spliceosome</keyword>
<dbReference type="Proteomes" id="UP000030671">
    <property type="component" value="Unassembled WGS sequence"/>
</dbReference>
<feature type="compositionally biased region" description="Polar residues" evidence="8">
    <location>
        <begin position="1152"/>
        <end position="1169"/>
    </location>
</feature>
<evidence type="ECO:0000313" key="10">
    <source>
        <dbReference type="Proteomes" id="UP000030671"/>
    </source>
</evidence>
<feature type="compositionally biased region" description="Basic and acidic residues" evidence="8">
    <location>
        <begin position="697"/>
        <end position="720"/>
    </location>
</feature>
<feature type="compositionally biased region" description="Basic and acidic residues" evidence="8">
    <location>
        <begin position="728"/>
        <end position="741"/>
    </location>
</feature>
<comment type="similarity">
    <text evidence="2">Belongs to the SPF27 family.</text>
</comment>
<accession>W4KR36</accession>
<feature type="compositionally biased region" description="Low complexity" evidence="8">
    <location>
        <begin position="1174"/>
        <end position="1185"/>
    </location>
</feature>
<feature type="region of interest" description="Disordered" evidence="8">
    <location>
        <begin position="982"/>
        <end position="1007"/>
    </location>
</feature>
<evidence type="ECO:0000313" key="9">
    <source>
        <dbReference type="EMBL" id="ETW87531.1"/>
    </source>
</evidence>
<feature type="compositionally biased region" description="Low complexity" evidence="8">
    <location>
        <begin position="1699"/>
        <end position="1717"/>
    </location>
</feature>
<keyword evidence="5" id="KW-0508">mRNA splicing</keyword>
<dbReference type="InParanoid" id="W4KR36"/>
<feature type="compositionally biased region" description="Pro residues" evidence="8">
    <location>
        <begin position="448"/>
        <end position="460"/>
    </location>
</feature>
<reference evidence="9 10" key="1">
    <citation type="journal article" date="2012" name="New Phytol.">
        <title>Insight into trade-off between wood decay and parasitism from the genome of a fungal forest pathogen.</title>
        <authorList>
            <person name="Olson A."/>
            <person name="Aerts A."/>
            <person name="Asiegbu F."/>
            <person name="Belbahri L."/>
            <person name="Bouzid O."/>
            <person name="Broberg A."/>
            <person name="Canback B."/>
            <person name="Coutinho P.M."/>
            <person name="Cullen D."/>
            <person name="Dalman K."/>
            <person name="Deflorio G."/>
            <person name="van Diepen L.T."/>
            <person name="Dunand C."/>
            <person name="Duplessis S."/>
            <person name="Durling M."/>
            <person name="Gonthier P."/>
            <person name="Grimwood J."/>
            <person name="Fossdal C.G."/>
            <person name="Hansson D."/>
            <person name="Henrissat B."/>
            <person name="Hietala A."/>
            <person name="Himmelstrand K."/>
            <person name="Hoffmeister D."/>
            <person name="Hogberg N."/>
            <person name="James T.Y."/>
            <person name="Karlsson M."/>
            <person name="Kohler A."/>
            <person name="Kues U."/>
            <person name="Lee Y.H."/>
            <person name="Lin Y.C."/>
            <person name="Lind M."/>
            <person name="Lindquist E."/>
            <person name="Lombard V."/>
            <person name="Lucas S."/>
            <person name="Lunden K."/>
            <person name="Morin E."/>
            <person name="Murat C."/>
            <person name="Park J."/>
            <person name="Raffaello T."/>
            <person name="Rouze P."/>
            <person name="Salamov A."/>
            <person name="Schmutz J."/>
            <person name="Solheim H."/>
            <person name="Stahlberg J."/>
            <person name="Velez H."/>
            <person name="de Vries R.P."/>
            <person name="Wiebenga A."/>
            <person name="Woodward S."/>
            <person name="Yakovlev I."/>
            <person name="Garbelotto M."/>
            <person name="Martin F."/>
            <person name="Grigoriev I.V."/>
            <person name="Stenlid J."/>
        </authorList>
    </citation>
    <scope>NUCLEOTIDE SEQUENCE [LARGE SCALE GENOMIC DNA]</scope>
    <source>
        <strain evidence="9 10">TC 32-1</strain>
    </source>
</reference>
<feature type="compositionally biased region" description="Polar residues" evidence="8">
    <location>
        <begin position="1818"/>
        <end position="1829"/>
    </location>
</feature>
<feature type="coiled-coil region" evidence="7">
    <location>
        <begin position="144"/>
        <end position="178"/>
    </location>
</feature>
<evidence type="ECO:0000256" key="7">
    <source>
        <dbReference type="SAM" id="Coils"/>
    </source>
</evidence>
<feature type="compositionally biased region" description="Basic and acidic residues" evidence="8">
    <location>
        <begin position="610"/>
        <end position="633"/>
    </location>
</feature>
<feature type="compositionally biased region" description="Low complexity" evidence="8">
    <location>
        <begin position="434"/>
        <end position="447"/>
    </location>
</feature>
<feature type="region of interest" description="Disordered" evidence="8">
    <location>
        <begin position="1221"/>
        <end position="1241"/>
    </location>
</feature>
<dbReference type="OrthoDB" id="205794at2759"/>
<feature type="region of interest" description="Disordered" evidence="8">
    <location>
        <begin position="1644"/>
        <end position="1668"/>
    </location>
</feature>
<dbReference type="PANTHER" id="PTHR13296:SF0">
    <property type="entry name" value="PRE-MRNA-SPLICING FACTOR SPF27"/>
    <property type="match status" value="1"/>
</dbReference>
<dbReference type="RefSeq" id="XP_009541423.1">
    <property type="nucleotide sequence ID" value="XM_009543128.1"/>
</dbReference>
<dbReference type="eggNOG" id="KOG3096">
    <property type="taxonomic scope" value="Eukaryota"/>
</dbReference>
<feature type="compositionally biased region" description="Low complexity" evidence="8">
    <location>
        <begin position="1124"/>
        <end position="1142"/>
    </location>
</feature>
<evidence type="ECO:0000256" key="1">
    <source>
        <dbReference type="ARBA" id="ARBA00004123"/>
    </source>
</evidence>
<dbReference type="KEGG" id="hir:HETIRDRAFT_443270"/>
<dbReference type="GO" id="GO:0006397">
    <property type="term" value="P:mRNA processing"/>
    <property type="evidence" value="ECO:0007669"/>
    <property type="project" value="UniProtKB-KW"/>
</dbReference>
<feature type="region of interest" description="Disordered" evidence="8">
    <location>
        <begin position="258"/>
        <end position="346"/>
    </location>
</feature>
<dbReference type="GO" id="GO:0008380">
    <property type="term" value="P:RNA splicing"/>
    <property type="evidence" value="ECO:0007669"/>
    <property type="project" value="UniProtKB-KW"/>
</dbReference>
<feature type="region of interest" description="Disordered" evidence="8">
    <location>
        <begin position="1117"/>
        <end position="1187"/>
    </location>
</feature>
<feature type="compositionally biased region" description="Polar residues" evidence="8">
    <location>
        <begin position="1540"/>
        <end position="1556"/>
    </location>
</feature>
<keyword evidence="6" id="KW-0539">Nucleus</keyword>
<feature type="compositionally biased region" description="Polar residues" evidence="8">
    <location>
        <begin position="302"/>
        <end position="313"/>
    </location>
</feature>
<evidence type="ECO:0000256" key="4">
    <source>
        <dbReference type="ARBA" id="ARBA00022728"/>
    </source>
</evidence>
<feature type="compositionally biased region" description="Polar residues" evidence="8">
    <location>
        <begin position="417"/>
        <end position="433"/>
    </location>
</feature>
<name>W4KR36_HETIT</name>
<dbReference type="GO" id="GO:0071013">
    <property type="term" value="C:catalytic step 2 spliceosome"/>
    <property type="evidence" value="ECO:0007669"/>
    <property type="project" value="TreeGrafter"/>
</dbReference>
<dbReference type="InterPro" id="IPR008409">
    <property type="entry name" value="SPF27"/>
</dbReference>
<feature type="compositionally biased region" description="Polar residues" evidence="8">
    <location>
        <begin position="280"/>
        <end position="292"/>
    </location>
</feature>
<dbReference type="GeneID" id="20675513"/>
<feature type="compositionally biased region" description="Low complexity" evidence="8">
    <location>
        <begin position="648"/>
        <end position="666"/>
    </location>
</feature>
<feature type="compositionally biased region" description="Basic and acidic residues" evidence="8">
    <location>
        <begin position="793"/>
        <end position="807"/>
    </location>
</feature>
<feature type="compositionally biased region" description="Polar residues" evidence="8">
    <location>
        <begin position="755"/>
        <end position="767"/>
    </location>
</feature>
<feature type="region of interest" description="Disordered" evidence="8">
    <location>
        <begin position="850"/>
        <end position="909"/>
    </location>
</feature>
<feature type="region of interest" description="Disordered" evidence="8">
    <location>
        <begin position="1680"/>
        <end position="1720"/>
    </location>
</feature>
<feature type="compositionally biased region" description="Low complexity" evidence="8">
    <location>
        <begin position="1658"/>
        <end position="1667"/>
    </location>
</feature>
<feature type="compositionally biased region" description="Polar residues" evidence="8">
    <location>
        <begin position="591"/>
        <end position="609"/>
    </location>
</feature>
<feature type="region of interest" description="Disordered" evidence="8">
    <location>
        <begin position="1525"/>
        <end position="1602"/>
    </location>
</feature>
<feature type="region of interest" description="Disordered" evidence="8">
    <location>
        <begin position="529"/>
        <end position="553"/>
    </location>
</feature>
<feature type="compositionally biased region" description="Low complexity" evidence="8">
    <location>
        <begin position="384"/>
        <end position="397"/>
    </location>
</feature>
<feature type="region of interest" description="Disordered" evidence="8">
    <location>
        <begin position="927"/>
        <end position="948"/>
    </location>
</feature>
<dbReference type="GO" id="GO:0000974">
    <property type="term" value="C:Prp19 complex"/>
    <property type="evidence" value="ECO:0007669"/>
    <property type="project" value="TreeGrafter"/>
</dbReference>
<dbReference type="PANTHER" id="PTHR13296">
    <property type="entry name" value="BCAS2 PROTEIN"/>
    <property type="match status" value="1"/>
</dbReference>
<feature type="compositionally biased region" description="Polar residues" evidence="8">
    <location>
        <begin position="1227"/>
        <end position="1240"/>
    </location>
</feature>
<dbReference type="EMBL" id="KI925454">
    <property type="protein sequence ID" value="ETW87531.1"/>
    <property type="molecule type" value="Genomic_DNA"/>
</dbReference>
<keyword evidence="3" id="KW-0507">mRNA processing</keyword>